<name>Q3J4V8_CERS4</name>
<feature type="compositionally biased region" description="Basic and acidic residues" evidence="1">
    <location>
        <begin position="15"/>
        <end position="32"/>
    </location>
</feature>
<protein>
    <submittedName>
        <fullName evidence="2">Uncharacterized protein</fullName>
    </submittedName>
</protein>
<organism evidence="2 3">
    <name type="scientific">Cereibacter sphaeroides (strain ATCC 17023 / DSM 158 / JCM 6121 / CCUG 31486 / LMG 2827 / NBRC 12203 / NCIMB 8253 / ATH 2.4.1.)</name>
    <name type="common">Rhodobacter sphaeroides</name>
    <dbReference type="NCBI Taxonomy" id="272943"/>
    <lineage>
        <taxon>Bacteria</taxon>
        <taxon>Pseudomonadati</taxon>
        <taxon>Pseudomonadota</taxon>
        <taxon>Alphaproteobacteria</taxon>
        <taxon>Rhodobacterales</taxon>
        <taxon>Paracoccaceae</taxon>
        <taxon>Cereibacter</taxon>
    </lineage>
</organism>
<dbReference type="AlphaFoldDB" id="Q3J4V8"/>
<evidence type="ECO:0000313" key="2">
    <source>
        <dbReference type="EMBL" id="ABA78176.1"/>
    </source>
</evidence>
<reference evidence="3" key="1">
    <citation type="submission" date="2005-09" db="EMBL/GenBank/DDBJ databases">
        <title>Complete sequence of chromosome 1 of Rhodobacter sphaeroides 2.4.1.</title>
        <authorList>
            <person name="Copeland A."/>
            <person name="Lucas S."/>
            <person name="Lapidus A."/>
            <person name="Barry K."/>
            <person name="Detter J.C."/>
            <person name="Glavina T."/>
            <person name="Hammon N."/>
            <person name="Israni S."/>
            <person name="Pitluck S."/>
            <person name="Richardson P."/>
            <person name="Mackenzie C."/>
            <person name="Choudhary M."/>
            <person name="Larimer F."/>
            <person name="Hauser L.J."/>
            <person name="Land M."/>
            <person name="Donohue T.J."/>
            <person name="Kaplan S."/>
        </authorList>
    </citation>
    <scope>NUCLEOTIDE SEQUENCE [LARGE SCALE GENOMIC DNA]</scope>
    <source>
        <strain evidence="3">ATCC 17023 / DSM 158 / JCM 6121 / CCUG 31486 / LMG 2827 / NBRC 12203 / NCIMB 8253 / ATH 2.4.1.</strain>
    </source>
</reference>
<accession>Q3J4V8</accession>
<dbReference type="EMBL" id="CP000143">
    <property type="protein sequence ID" value="ABA78176.1"/>
    <property type="molecule type" value="Genomic_DNA"/>
</dbReference>
<dbReference type="EnsemblBacteria" id="ABA78176">
    <property type="protein sequence ID" value="ABA78176"/>
    <property type="gene ID" value="RSP_2025"/>
</dbReference>
<evidence type="ECO:0000256" key="1">
    <source>
        <dbReference type="SAM" id="MobiDB-lite"/>
    </source>
</evidence>
<dbReference type="KEGG" id="rsp:RSP_2025"/>
<feature type="region of interest" description="Disordered" evidence="1">
    <location>
        <begin position="1"/>
        <end position="91"/>
    </location>
</feature>
<evidence type="ECO:0000313" key="3">
    <source>
        <dbReference type="Proteomes" id="UP000002703"/>
    </source>
</evidence>
<feature type="compositionally biased region" description="Basic and acidic residues" evidence="1">
    <location>
        <begin position="45"/>
        <end position="54"/>
    </location>
</feature>
<feature type="compositionally biased region" description="Low complexity" evidence="1">
    <location>
        <begin position="34"/>
        <end position="44"/>
    </location>
</feature>
<gene>
    <name evidence="2" type="ORF">RSP_2025</name>
</gene>
<keyword evidence="3" id="KW-1185">Reference proteome</keyword>
<dbReference type="Proteomes" id="UP000002703">
    <property type="component" value="Chromosome 1"/>
</dbReference>
<proteinExistence type="predicted"/>
<sequence length="105" mass="11395">MKRADSRRPQAGAAEESRIGPRHAAAEPEHRSLARAGRPPAARPIRNEQDRACDRSGGGPCMKKAGRDPGLRSIGEFLTRGRPCGTSLEDPRICRGRDEAARRIG</sequence>